<sequence>MPDDTSTLPEPVHSSGTDARRIWFLRGVRTAFSVPGLILASAFIGFAGLAREAGLTLAQAVFMTGMVWALPAKVVLVGAIMSGASLPAATFAVALSSIRLMPMVVALVPELKGSRTPKWLLYLLSHCVAVTSWVLAMERVGGIPREMRATYYAGLGFTLVLTNMVVVGVVFVLAGNLPPIVSAGLLLLTPMYFLTSLWGSARERAGHVAMVLGLGLGPLFHTVWPGFDLLAAGLTGGVAAYIYHRLARRRATA</sequence>
<name>A0A2P7SBW0_9HYPH</name>
<evidence type="ECO:0000256" key="1">
    <source>
        <dbReference type="SAM" id="Phobius"/>
    </source>
</evidence>
<dbReference type="Proteomes" id="UP000240653">
    <property type="component" value="Unassembled WGS sequence"/>
</dbReference>
<dbReference type="Pfam" id="PF03591">
    <property type="entry name" value="AzlC"/>
    <property type="match status" value="1"/>
</dbReference>
<feature type="transmembrane region" description="Helical" evidence="1">
    <location>
        <begin position="229"/>
        <end position="247"/>
    </location>
</feature>
<gene>
    <name evidence="2" type="ORF">C7I85_15990</name>
</gene>
<evidence type="ECO:0000313" key="3">
    <source>
        <dbReference type="Proteomes" id="UP000240653"/>
    </source>
</evidence>
<dbReference type="AlphaFoldDB" id="A0A2P7SBW0"/>
<keyword evidence="1" id="KW-1133">Transmembrane helix</keyword>
<feature type="transmembrane region" description="Helical" evidence="1">
    <location>
        <begin position="30"/>
        <end position="50"/>
    </location>
</feature>
<feature type="transmembrane region" description="Helical" evidence="1">
    <location>
        <begin position="56"/>
        <end position="76"/>
    </location>
</feature>
<dbReference type="EMBL" id="PXYL01000007">
    <property type="protein sequence ID" value="PSJ59969.1"/>
    <property type="molecule type" value="Genomic_DNA"/>
</dbReference>
<organism evidence="2 3">
    <name type="scientific">Pseudaminobacter soli</name>
    <name type="common">ex Li et al. 2025</name>
    <dbReference type="NCBI Taxonomy" id="1295366"/>
    <lineage>
        <taxon>Bacteria</taxon>
        <taxon>Pseudomonadati</taxon>
        <taxon>Pseudomonadota</taxon>
        <taxon>Alphaproteobacteria</taxon>
        <taxon>Hyphomicrobiales</taxon>
        <taxon>Phyllobacteriaceae</taxon>
        <taxon>Pseudaminobacter</taxon>
    </lineage>
</organism>
<feature type="transmembrane region" description="Helical" evidence="1">
    <location>
        <begin position="180"/>
        <end position="198"/>
    </location>
</feature>
<accession>A0A2P7SBW0</accession>
<feature type="transmembrane region" description="Helical" evidence="1">
    <location>
        <begin position="149"/>
        <end position="174"/>
    </location>
</feature>
<proteinExistence type="predicted"/>
<dbReference type="OrthoDB" id="7675159at2"/>
<reference evidence="2 3" key="1">
    <citation type="submission" date="2018-03" db="EMBL/GenBank/DDBJ databases">
        <title>The draft genome of Mesorhizobium soli JCM 19897.</title>
        <authorList>
            <person name="Li L."/>
            <person name="Liu L."/>
            <person name="Liang L."/>
            <person name="Wang T."/>
            <person name="Zhang X."/>
        </authorList>
    </citation>
    <scope>NUCLEOTIDE SEQUENCE [LARGE SCALE GENOMIC DNA]</scope>
    <source>
        <strain evidence="2 3">JCM 19897</strain>
    </source>
</reference>
<keyword evidence="1" id="KW-0812">Transmembrane</keyword>
<dbReference type="InterPro" id="IPR011606">
    <property type="entry name" value="Brnchd-chn_aa_trnsp_permease"/>
</dbReference>
<evidence type="ECO:0000313" key="2">
    <source>
        <dbReference type="EMBL" id="PSJ59969.1"/>
    </source>
</evidence>
<feature type="transmembrane region" description="Helical" evidence="1">
    <location>
        <begin position="119"/>
        <end position="137"/>
    </location>
</feature>
<keyword evidence="3" id="KW-1185">Reference proteome</keyword>
<keyword evidence="1" id="KW-0472">Membrane</keyword>
<comment type="caution">
    <text evidence="2">The sequence shown here is derived from an EMBL/GenBank/DDBJ whole genome shotgun (WGS) entry which is preliminary data.</text>
</comment>
<protein>
    <submittedName>
        <fullName evidence="2">AzlC family protein</fullName>
    </submittedName>
</protein>
<dbReference type="RefSeq" id="WP_106724979.1">
    <property type="nucleotide sequence ID" value="NZ_PXYL01000007.1"/>
</dbReference>